<protein>
    <submittedName>
        <fullName evidence="8">MFS transporter</fullName>
    </submittedName>
</protein>
<feature type="transmembrane region" description="Helical" evidence="6">
    <location>
        <begin position="290"/>
        <end position="309"/>
    </location>
</feature>
<evidence type="ECO:0000256" key="1">
    <source>
        <dbReference type="ARBA" id="ARBA00004651"/>
    </source>
</evidence>
<dbReference type="PROSITE" id="PS50850">
    <property type="entry name" value="MFS"/>
    <property type="match status" value="1"/>
</dbReference>
<feature type="transmembrane region" description="Helical" evidence="6">
    <location>
        <begin position="344"/>
        <end position="367"/>
    </location>
</feature>
<dbReference type="AlphaFoldDB" id="A0A7I7WM69"/>
<keyword evidence="2" id="KW-0813">Transport</keyword>
<dbReference type="InterPro" id="IPR005829">
    <property type="entry name" value="Sugar_transporter_CS"/>
</dbReference>
<dbReference type="PANTHER" id="PTHR23511">
    <property type="entry name" value="SYNAPTIC VESICLE GLYCOPROTEIN 2"/>
    <property type="match status" value="1"/>
</dbReference>
<feature type="domain" description="Major facilitator superfamily (MFS) profile" evidence="7">
    <location>
        <begin position="17"/>
        <end position="433"/>
    </location>
</feature>
<feature type="transmembrane region" description="Helical" evidence="6">
    <location>
        <begin position="83"/>
        <end position="102"/>
    </location>
</feature>
<name>A0A7I7WM69_MYCGU</name>
<dbReference type="InterPro" id="IPR005828">
    <property type="entry name" value="MFS_sugar_transport-like"/>
</dbReference>
<dbReference type="PROSITE" id="PS00216">
    <property type="entry name" value="SUGAR_TRANSPORT_1"/>
    <property type="match status" value="1"/>
</dbReference>
<feature type="transmembrane region" description="Helical" evidence="6">
    <location>
        <begin position="262"/>
        <end position="284"/>
    </location>
</feature>
<keyword evidence="5 6" id="KW-0472">Membrane</keyword>
<feature type="transmembrane region" description="Helical" evidence="6">
    <location>
        <begin position="404"/>
        <end position="430"/>
    </location>
</feature>
<evidence type="ECO:0000256" key="5">
    <source>
        <dbReference type="ARBA" id="ARBA00023136"/>
    </source>
</evidence>
<dbReference type="RefSeq" id="WP_163687227.1">
    <property type="nucleotide sequence ID" value="NZ_AP022608.1"/>
</dbReference>
<comment type="subcellular location">
    <subcellularLocation>
        <location evidence="1">Cell membrane</location>
        <topology evidence="1">Multi-pass membrane protein</topology>
    </subcellularLocation>
</comment>
<feature type="transmembrane region" description="Helical" evidence="6">
    <location>
        <begin position="108"/>
        <end position="132"/>
    </location>
</feature>
<dbReference type="Pfam" id="PF00083">
    <property type="entry name" value="Sugar_tr"/>
    <property type="match status" value="1"/>
</dbReference>
<evidence type="ECO:0000256" key="4">
    <source>
        <dbReference type="ARBA" id="ARBA00022989"/>
    </source>
</evidence>
<evidence type="ECO:0000256" key="2">
    <source>
        <dbReference type="ARBA" id="ARBA00022448"/>
    </source>
</evidence>
<evidence type="ECO:0000256" key="3">
    <source>
        <dbReference type="ARBA" id="ARBA00022692"/>
    </source>
</evidence>
<feature type="transmembrane region" description="Helical" evidence="6">
    <location>
        <begin position="170"/>
        <end position="187"/>
    </location>
</feature>
<dbReference type="GO" id="GO:0022857">
    <property type="term" value="F:transmembrane transporter activity"/>
    <property type="evidence" value="ECO:0007669"/>
    <property type="project" value="InterPro"/>
</dbReference>
<feature type="transmembrane region" description="Helical" evidence="6">
    <location>
        <begin position="144"/>
        <end position="164"/>
    </location>
</feature>
<dbReference type="SUPFAM" id="SSF103473">
    <property type="entry name" value="MFS general substrate transporter"/>
    <property type="match status" value="1"/>
</dbReference>
<feature type="transmembrane region" description="Helical" evidence="6">
    <location>
        <begin position="51"/>
        <end position="71"/>
    </location>
</feature>
<keyword evidence="4 6" id="KW-1133">Transmembrane helix</keyword>
<accession>A0A7I7WM69</accession>
<evidence type="ECO:0000313" key="9">
    <source>
        <dbReference type="Proteomes" id="UP000466187"/>
    </source>
</evidence>
<dbReference type="Proteomes" id="UP000466187">
    <property type="component" value="Chromosome"/>
</dbReference>
<dbReference type="InterPro" id="IPR020846">
    <property type="entry name" value="MFS_dom"/>
</dbReference>
<dbReference type="InterPro" id="IPR036259">
    <property type="entry name" value="MFS_trans_sf"/>
</dbReference>
<feature type="transmembrane region" description="Helical" evidence="6">
    <location>
        <begin position="321"/>
        <end position="338"/>
    </location>
</feature>
<sequence length="456" mass="48182">MARRLDESNWRPMHTRIAAALGIGWMLDAFEVQIIGSVIPGIQAEFNLDGWQAVLINIVWFVGIAFGALGFGYLADRVGRRRLFVATLILYSLAAIATATAPSYEIFVLFRFITALGVGGEYSAVTSAIAEFTPARTRGRSNGVVMSFWAVGGILASLVSILVISTFGLSWRYTMLFGVISAGYGVIARRLIPESPRWLAAQGRLDEADRVVTAITGIKSADGYILAGPPRGTRSALGELWANHRPKLFFGMALDFSEAAGYYGLFTAMSIYVFSSATGAVPISDSALPYYFLTANIGAFFGGLLVSWALDAAGRRPTVTISYSAAAASMLGCAAAAATGSKTLVLVAFTVAAFFATCAWVSAYPTFSEIFPTDLRATGIGASVGVGRMGAVVGQILLAEVAEFFNLTTVFVVLGLFWLIGAAAGALWWLKGVEARGVSVDALGARTADINAGLAK</sequence>
<feature type="transmembrane region" description="Helical" evidence="6">
    <location>
        <begin position="379"/>
        <end position="398"/>
    </location>
</feature>
<feature type="transmembrane region" description="Helical" evidence="6">
    <location>
        <begin position="20"/>
        <end position="39"/>
    </location>
</feature>
<dbReference type="Gene3D" id="1.20.1250.20">
    <property type="entry name" value="MFS general substrate transporter like domains"/>
    <property type="match status" value="1"/>
</dbReference>
<evidence type="ECO:0000256" key="6">
    <source>
        <dbReference type="SAM" id="Phobius"/>
    </source>
</evidence>
<evidence type="ECO:0000259" key="7">
    <source>
        <dbReference type="PROSITE" id="PS50850"/>
    </source>
</evidence>
<dbReference type="PANTHER" id="PTHR23511:SF34">
    <property type="entry name" value="SYNAPTIC VESICLE GLYCOPROTEIN 2"/>
    <property type="match status" value="1"/>
</dbReference>
<dbReference type="KEGG" id="mgad:MGAD_30840"/>
<reference evidence="8 9" key="1">
    <citation type="journal article" date="2019" name="Emerg. Microbes Infect.">
        <title>Comprehensive subspecies identification of 175 nontuberculous mycobacteria species based on 7547 genomic profiles.</title>
        <authorList>
            <person name="Matsumoto Y."/>
            <person name="Kinjo T."/>
            <person name="Motooka D."/>
            <person name="Nabeya D."/>
            <person name="Jung N."/>
            <person name="Uechi K."/>
            <person name="Horii T."/>
            <person name="Iida T."/>
            <person name="Fujita J."/>
            <person name="Nakamura S."/>
        </authorList>
    </citation>
    <scope>NUCLEOTIDE SEQUENCE [LARGE SCALE GENOMIC DNA]</scope>
    <source>
        <strain evidence="8 9">JCM 12688</strain>
    </source>
</reference>
<gene>
    <name evidence="8" type="ORF">MGAD_30840</name>
</gene>
<proteinExistence type="predicted"/>
<keyword evidence="3 6" id="KW-0812">Transmembrane</keyword>
<organism evidence="8 9">
    <name type="scientific">Mycolicibacterium gadium</name>
    <name type="common">Mycobacterium gadium</name>
    <dbReference type="NCBI Taxonomy" id="1794"/>
    <lineage>
        <taxon>Bacteria</taxon>
        <taxon>Bacillati</taxon>
        <taxon>Actinomycetota</taxon>
        <taxon>Actinomycetes</taxon>
        <taxon>Mycobacteriales</taxon>
        <taxon>Mycobacteriaceae</taxon>
        <taxon>Mycolicibacterium</taxon>
    </lineage>
</organism>
<evidence type="ECO:0000313" key="8">
    <source>
        <dbReference type="EMBL" id="BBZ18749.1"/>
    </source>
</evidence>
<dbReference type="GO" id="GO:0005886">
    <property type="term" value="C:plasma membrane"/>
    <property type="evidence" value="ECO:0007669"/>
    <property type="project" value="UniProtKB-SubCell"/>
</dbReference>
<dbReference type="EMBL" id="AP022608">
    <property type="protein sequence ID" value="BBZ18749.1"/>
    <property type="molecule type" value="Genomic_DNA"/>
</dbReference>